<dbReference type="PANTHER" id="PTHR30572:SF4">
    <property type="entry name" value="ABC TRANSPORTER PERMEASE YTRF"/>
    <property type="match status" value="1"/>
</dbReference>
<dbReference type="InterPro" id="IPR025857">
    <property type="entry name" value="MacB_PCD"/>
</dbReference>
<proteinExistence type="inferred from homology"/>
<evidence type="ECO:0000313" key="11">
    <source>
        <dbReference type="Proteomes" id="UP000034410"/>
    </source>
</evidence>
<comment type="subcellular location">
    <subcellularLocation>
        <location evidence="1">Cell membrane</location>
        <topology evidence="1">Multi-pass membrane protein</topology>
    </subcellularLocation>
</comment>
<evidence type="ECO:0000313" key="10">
    <source>
        <dbReference type="EMBL" id="AKH20978.1"/>
    </source>
</evidence>
<gene>
    <name evidence="10" type="ORF">AAY24_12155</name>
</gene>
<evidence type="ECO:0000256" key="2">
    <source>
        <dbReference type="ARBA" id="ARBA00022475"/>
    </source>
</evidence>
<dbReference type="Pfam" id="PF02687">
    <property type="entry name" value="FtsX"/>
    <property type="match status" value="1"/>
</dbReference>
<dbReference type="AlphaFoldDB" id="A0A0F7K210"/>
<dbReference type="Pfam" id="PF12704">
    <property type="entry name" value="MacB_PCD"/>
    <property type="match status" value="1"/>
</dbReference>
<feature type="domain" description="MacB-like periplasmic core" evidence="9">
    <location>
        <begin position="20"/>
        <end position="240"/>
    </location>
</feature>
<reference evidence="10 11" key="1">
    <citation type="journal article" date="2015" name="Genome Announc.">
        <title>Complete Genome Sequence of Sedimenticola thiotaurini Strain SIP-G1, a Polyphosphate- and Polyhydroxyalkanoate-Accumulating Sulfur-Oxidizing Gammaproteobacterium Isolated from Salt Marsh Sediments.</title>
        <authorList>
            <person name="Flood B.E."/>
            <person name="Jones D.S."/>
            <person name="Bailey J.V."/>
        </authorList>
    </citation>
    <scope>NUCLEOTIDE SEQUENCE [LARGE SCALE GENOMIC DNA]</scope>
    <source>
        <strain evidence="10 11">SIP-G1</strain>
    </source>
</reference>
<dbReference type="InterPro" id="IPR003838">
    <property type="entry name" value="ABC3_permease_C"/>
</dbReference>
<evidence type="ECO:0000256" key="3">
    <source>
        <dbReference type="ARBA" id="ARBA00022692"/>
    </source>
</evidence>
<keyword evidence="2" id="KW-1003">Cell membrane</keyword>
<keyword evidence="4 7" id="KW-1133">Transmembrane helix</keyword>
<evidence type="ECO:0000259" key="9">
    <source>
        <dbReference type="Pfam" id="PF12704"/>
    </source>
</evidence>
<dbReference type="PATRIC" id="fig|1543721.4.peg.2515"/>
<dbReference type="GO" id="GO:0022857">
    <property type="term" value="F:transmembrane transporter activity"/>
    <property type="evidence" value="ECO:0007669"/>
    <property type="project" value="TreeGrafter"/>
</dbReference>
<dbReference type="RefSeq" id="WP_046859907.1">
    <property type="nucleotide sequence ID" value="NZ_CP011412.1"/>
</dbReference>
<protein>
    <submittedName>
        <fullName evidence="10">Multidrug ABC transporter substrate-binding protein</fullName>
    </submittedName>
</protein>
<name>A0A0F7K210_9GAMM</name>
<dbReference type="EMBL" id="CP011412">
    <property type="protein sequence ID" value="AKH20978.1"/>
    <property type="molecule type" value="Genomic_DNA"/>
</dbReference>
<evidence type="ECO:0000256" key="4">
    <source>
        <dbReference type="ARBA" id="ARBA00022989"/>
    </source>
</evidence>
<evidence type="ECO:0000256" key="7">
    <source>
        <dbReference type="SAM" id="Phobius"/>
    </source>
</evidence>
<keyword evidence="11" id="KW-1185">Reference proteome</keyword>
<dbReference type="InterPro" id="IPR050250">
    <property type="entry name" value="Macrolide_Exporter_MacB"/>
</dbReference>
<accession>A0A0F7K210</accession>
<evidence type="ECO:0000256" key="1">
    <source>
        <dbReference type="ARBA" id="ARBA00004651"/>
    </source>
</evidence>
<sequence>MLWNALLLAMREIRRNVMRSFLTILGIVIGVAAVIIMVTIGGGATVQVTEQIASLGSNLLMVTPGQRMGMGQRSAAPAFRLDDAEAIVREISNISSVAPSASQTATAVYGNENWSTTISGTTNQFFAAGNWSFRSGRAFLETELRAGKAVCIIGETVRSKLFGEQDPLGQKLRLEKLSCEVIGQLESKGQSTMGKDQDDLVVIPLRTFQRRLAGNQDVGLIQISVEDGASTQKVEQAVTELLRERRHISANEEDDFSVMDMKEIANMLSGTTRVLTMLLGAVAAVSLLVGGIGIMNIMLVSVTERTREIGIRLAIGAMEREVLLQFLVEAVVLSSLGGAVGIILALAGSVVLADLMKVPFVLNFGIVALSFLFSAAVGVIFGYFPARKAAQLDPIEALRHE</sequence>
<dbReference type="PANTHER" id="PTHR30572">
    <property type="entry name" value="MEMBRANE COMPONENT OF TRANSPORTER-RELATED"/>
    <property type="match status" value="1"/>
</dbReference>
<keyword evidence="5 7" id="KW-0472">Membrane</keyword>
<evidence type="ECO:0000256" key="5">
    <source>
        <dbReference type="ARBA" id="ARBA00023136"/>
    </source>
</evidence>
<dbReference type="Proteomes" id="UP000034410">
    <property type="component" value="Chromosome"/>
</dbReference>
<dbReference type="GO" id="GO:0005886">
    <property type="term" value="C:plasma membrane"/>
    <property type="evidence" value="ECO:0007669"/>
    <property type="project" value="UniProtKB-SubCell"/>
</dbReference>
<feature type="transmembrane region" description="Helical" evidence="7">
    <location>
        <begin position="360"/>
        <end position="384"/>
    </location>
</feature>
<organism evidence="10 11">
    <name type="scientific">Sedimenticola thiotaurini</name>
    <dbReference type="NCBI Taxonomy" id="1543721"/>
    <lineage>
        <taxon>Bacteria</taxon>
        <taxon>Pseudomonadati</taxon>
        <taxon>Pseudomonadota</taxon>
        <taxon>Gammaproteobacteria</taxon>
        <taxon>Chromatiales</taxon>
        <taxon>Sedimenticolaceae</taxon>
        <taxon>Sedimenticola</taxon>
    </lineage>
</organism>
<feature type="transmembrane region" description="Helical" evidence="7">
    <location>
        <begin position="274"/>
        <end position="301"/>
    </location>
</feature>
<feature type="domain" description="ABC3 transporter permease C-terminal" evidence="8">
    <location>
        <begin position="281"/>
        <end position="394"/>
    </location>
</feature>
<feature type="transmembrane region" description="Helical" evidence="7">
    <location>
        <begin position="21"/>
        <end position="44"/>
    </location>
</feature>
<dbReference type="OrthoDB" id="9770036at2"/>
<comment type="similarity">
    <text evidence="6">Belongs to the ABC-4 integral membrane protein family.</text>
</comment>
<keyword evidence="3 7" id="KW-0812">Transmembrane</keyword>
<evidence type="ECO:0000256" key="6">
    <source>
        <dbReference type="ARBA" id="ARBA00038076"/>
    </source>
</evidence>
<feature type="transmembrane region" description="Helical" evidence="7">
    <location>
        <begin position="322"/>
        <end position="348"/>
    </location>
</feature>
<dbReference type="KEGG" id="seds:AAY24_12155"/>
<evidence type="ECO:0000259" key="8">
    <source>
        <dbReference type="Pfam" id="PF02687"/>
    </source>
</evidence>